<dbReference type="STRING" id="225164.V4AJN3"/>
<dbReference type="CTD" id="20245637"/>
<name>V4AJN3_LOTGI</name>
<dbReference type="EMBL" id="KB201305">
    <property type="protein sequence ID" value="ESO97322.1"/>
    <property type="molecule type" value="Genomic_DNA"/>
</dbReference>
<dbReference type="HOGENOM" id="CLU_064395_0_0_1"/>
<protein>
    <recommendedName>
        <fullName evidence="3">Protein GUCD1</fullName>
    </recommendedName>
</protein>
<accession>V4AJN3</accession>
<reference evidence="1 2" key="1">
    <citation type="journal article" date="2013" name="Nature">
        <title>Insights into bilaterian evolution from three spiralian genomes.</title>
        <authorList>
            <person name="Simakov O."/>
            <person name="Marletaz F."/>
            <person name="Cho S.J."/>
            <person name="Edsinger-Gonzales E."/>
            <person name="Havlak P."/>
            <person name="Hellsten U."/>
            <person name="Kuo D.H."/>
            <person name="Larsson T."/>
            <person name="Lv J."/>
            <person name="Arendt D."/>
            <person name="Savage R."/>
            <person name="Osoegawa K."/>
            <person name="de Jong P."/>
            <person name="Grimwood J."/>
            <person name="Chapman J.A."/>
            <person name="Shapiro H."/>
            <person name="Aerts A."/>
            <person name="Otillar R.P."/>
            <person name="Terry A.Y."/>
            <person name="Boore J.L."/>
            <person name="Grigoriev I.V."/>
            <person name="Lindberg D.R."/>
            <person name="Seaver E.C."/>
            <person name="Weisblat D.A."/>
            <person name="Putnam N.H."/>
            <person name="Rokhsar D.S."/>
        </authorList>
    </citation>
    <scope>NUCLEOTIDE SEQUENCE [LARGE SCALE GENOMIC DNA]</scope>
</reference>
<dbReference type="InterPro" id="IPR018616">
    <property type="entry name" value="GUCD1"/>
</dbReference>
<dbReference type="OrthoDB" id="206796at2759"/>
<dbReference type="KEGG" id="lgi:LOTGIDRAFT_203742"/>
<dbReference type="Gene3D" id="3.90.70.10">
    <property type="entry name" value="Cysteine proteinases"/>
    <property type="match status" value="1"/>
</dbReference>
<gene>
    <name evidence="1" type="ORF">LOTGIDRAFT_203742</name>
</gene>
<evidence type="ECO:0008006" key="3">
    <source>
        <dbReference type="Google" id="ProtNLM"/>
    </source>
</evidence>
<keyword evidence="2" id="KW-1185">Reference proteome</keyword>
<proteinExistence type="predicted"/>
<dbReference type="PANTHER" id="PTHR31400:SF1">
    <property type="entry name" value="PROTEIN GUCD1"/>
    <property type="match status" value="1"/>
</dbReference>
<organism evidence="1 2">
    <name type="scientific">Lottia gigantea</name>
    <name type="common">Giant owl limpet</name>
    <dbReference type="NCBI Taxonomy" id="225164"/>
    <lineage>
        <taxon>Eukaryota</taxon>
        <taxon>Metazoa</taxon>
        <taxon>Spiralia</taxon>
        <taxon>Lophotrochozoa</taxon>
        <taxon>Mollusca</taxon>
        <taxon>Gastropoda</taxon>
        <taxon>Patellogastropoda</taxon>
        <taxon>Lottioidea</taxon>
        <taxon>Lottiidae</taxon>
        <taxon>Lottia</taxon>
    </lineage>
</organism>
<dbReference type="Pfam" id="PF09778">
    <property type="entry name" value="Guanylate_cyc_2"/>
    <property type="match status" value="1"/>
</dbReference>
<sequence length="235" mass="27163">MEEELNDTGDDKIKCIDVPHIKQIYTWDCGLACASMILKYLNIPFTSNDIYNIQVKDLLRCGENVWTIDLAYLMKHYGVSHQLYTITLGANQQFAQSSYYLSNFTKDEDRINNMFEKAGENGVKVEKRSISIEDIIDHIKNNNLAICLIDWLKLDCLWCSKKLCFCCFDICSSPYVGHFVVICGYDLLKKHIYYKNPNTSTELCCCSFSHFDKARQAFGTDEDILLIYNKKDEVT</sequence>
<dbReference type="PANTHER" id="PTHR31400">
    <property type="entry name" value="GUANYLYL CYCLASE DOMAIN CONTAINING PROTEIN 1 GUCD1"/>
    <property type="match status" value="1"/>
</dbReference>
<dbReference type="GeneID" id="20245637"/>
<dbReference type="OMA" id="VQDIQKH"/>
<dbReference type="Proteomes" id="UP000030746">
    <property type="component" value="Unassembled WGS sequence"/>
</dbReference>
<evidence type="ECO:0000313" key="2">
    <source>
        <dbReference type="Proteomes" id="UP000030746"/>
    </source>
</evidence>
<evidence type="ECO:0000313" key="1">
    <source>
        <dbReference type="EMBL" id="ESO97322.1"/>
    </source>
</evidence>
<dbReference type="RefSeq" id="XP_009051924.1">
    <property type="nucleotide sequence ID" value="XM_009053676.1"/>
</dbReference>
<dbReference type="AlphaFoldDB" id="V4AJN3"/>